<protein>
    <submittedName>
        <fullName evidence="2">Uncharacterized protein</fullName>
    </submittedName>
</protein>
<dbReference type="EMBL" id="RWGY01000643">
    <property type="protein sequence ID" value="TVU00011.1"/>
    <property type="molecule type" value="Genomic_DNA"/>
</dbReference>
<organism evidence="2 3">
    <name type="scientific">Eragrostis curvula</name>
    <name type="common">weeping love grass</name>
    <dbReference type="NCBI Taxonomy" id="38414"/>
    <lineage>
        <taxon>Eukaryota</taxon>
        <taxon>Viridiplantae</taxon>
        <taxon>Streptophyta</taxon>
        <taxon>Embryophyta</taxon>
        <taxon>Tracheophyta</taxon>
        <taxon>Spermatophyta</taxon>
        <taxon>Magnoliopsida</taxon>
        <taxon>Liliopsida</taxon>
        <taxon>Poales</taxon>
        <taxon>Poaceae</taxon>
        <taxon>PACMAD clade</taxon>
        <taxon>Chloridoideae</taxon>
        <taxon>Eragrostideae</taxon>
        <taxon>Eragrostidinae</taxon>
        <taxon>Eragrostis</taxon>
    </lineage>
</organism>
<dbReference type="Proteomes" id="UP000324897">
    <property type="component" value="Unassembled WGS sequence"/>
</dbReference>
<dbReference type="AlphaFoldDB" id="A0A5J9SM06"/>
<keyword evidence="1" id="KW-0812">Transmembrane</keyword>
<name>A0A5J9SM06_9POAL</name>
<evidence type="ECO:0000313" key="3">
    <source>
        <dbReference type="Proteomes" id="UP000324897"/>
    </source>
</evidence>
<comment type="caution">
    <text evidence="2">The sequence shown here is derived from an EMBL/GenBank/DDBJ whole genome shotgun (WGS) entry which is preliminary data.</text>
</comment>
<evidence type="ECO:0000313" key="2">
    <source>
        <dbReference type="EMBL" id="TVU00011.1"/>
    </source>
</evidence>
<proteinExistence type="predicted"/>
<gene>
    <name evidence="2" type="ORF">EJB05_54589</name>
</gene>
<sequence length="255" mass="28236">MAELHAGPHFSPSIASFRGEAFSPLLLLEGRWQRSSPRSKLLGAAEGSTTAEPHELLPHRFIPIHASSLIHETTMSISTIWLPFWKTPRPLHPPRLQLASVLSQFLLQKWLCGYVYVRLRSHKRDAVNVFSFASAMYSYYMVVLGPLLCLSMGLHIAIRVVPDAGGFGGRVAAVMFSKVSLLGARLLREARPETRAELATPRMSLIADSSAEAVYVKLIGTSSFQQQQVVVIKIKAVRRKTIRRVDPSTSRGIAP</sequence>
<keyword evidence="3" id="KW-1185">Reference proteome</keyword>
<keyword evidence="1" id="KW-1133">Transmembrane helix</keyword>
<accession>A0A5J9SM06</accession>
<evidence type="ECO:0000256" key="1">
    <source>
        <dbReference type="SAM" id="Phobius"/>
    </source>
</evidence>
<keyword evidence="1" id="KW-0472">Membrane</keyword>
<dbReference type="Gramene" id="TVU00011">
    <property type="protein sequence ID" value="TVU00011"/>
    <property type="gene ID" value="EJB05_54589"/>
</dbReference>
<feature type="transmembrane region" description="Helical" evidence="1">
    <location>
        <begin position="137"/>
        <end position="161"/>
    </location>
</feature>
<reference evidence="2 3" key="1">
    <citation type="journal article" date="2019" name="Sci. Rep.">
        <title>A high-quality genome of Eragrostis curvula grass provides insights into Poaceae evolution and supports new strategies to enhance forage quality.</title>
        <authorList>
            <person name="Carballo J."/>
            <person name="Santos B.A.C.M."/>
            <person name="Zappacosta D."/>
            <person name="Garbus I."/>
            <person name="Selva J.P."/>
            <person name="Gallo C.A."/>
            <person name="Diaz A."/>
            <person name="Albertini E."/>
            <person name="Caccamo M."/>
            <person name="Echenique V."/>
        </authorList>
    </citation>
    <scope>NUCLEOTIDE SEQUENCE [LARGE SCALE GENOMIC DNA]</scope>
    <source>
        <strain evidence="3">cv. Victoria</strain>
        <tissue evidence="2">Leaf</tissue>
    </source>
</reference>